<dbReference type="EMBL" id="MSCW01000002">
    <property type="protein sequence ID" value="ONF44789.1"/>
    <property type="molecule type" value="Genomic_DNA"/>
</dbReference>
<dbReference type="InterPro" id="IPR044672">
    <property type="entry name" value="MOCS2A"/>
</dbReference>
<dbReference type="STRING" id="135739.BTO32_03355"/>
<protein>
    <recommendedName>
        <fullName evidence="3">Molybdopterin synthase sulfur carrier subunit</fullName>
    </recommendedName>
</protein>
<evidence type="ECO:0000313" key="5">
    <source>
        <dbReference type="Proteomes" id="UP000189339"/>
    </source>
</evidence>
<dbReference type="GO" id="GO:1990133">
    <property type="term" value="C:molybdopterin adenylyltransferase complex"/>
    <property type="evidence" value="ECO:0007669"/>
    <property type="project" value="TreeGrafter"/>
</dbReference>
<dbReference type="CDD" id="cd00754">
    <property type="entry name" value="Ubl_MoaD"/>
    <property type="match status" value="1"/>
</dbReference>
<dbReference type="InterPro" id="IPR016155">
    <property type="entry name" value="Mopterin_synth/thiamin_S_b"/>
</dbReference>
<dbReference type="Gene3D" id="3.10.20.30">
    <property type="match status" value="1"/>
</dbReference>
<evidence type="ECO:0000256" key="3">
    <source>
        <dbReference type="ARBA" id="ARBA00024247"/>
    </source>
</evidence>
<dbReference type="GO" id="GO:0006777">
    <property type="term" value="P:Mo-molybdopterin cofactor biosynthetic process"/>
    <property type="evidence" value="ECO:0007669"/>
    <property type="project" value="InterPro"/>
</dbReference>
<keyword evidence="5" id="KW-1185">Reference proteome</keyword>
<dbReference type="AlphaFoldDB" id="A0A1V2DWB8"/>
<evidence type="ECO:0000256" key="2">
    <source>
        <dbReference type="ARBA" id="ARBA00024200"/>
    </source>
</evidence>
<sequence length="86" mass="9181">MTEPALTVRFFARLREELGTDTLAVPPRPGLTTGDLLRQLAARGGAWRQLDSGRPVLVAVNRVMAKADTPVHAGDEVAFFPPVTGG</sequence>
<dbReference type="GO" id="GO:0000166">
    <property type="term" value="F:nucleotide binding"/>
    <property type="evidence" value="ECO:0007669"/>
    <property type="project" value="UniProtKB-KW"/>
</dbReference>
<evidence type="ECO:0000256" key="1">
    <source>
        <dbReference type="ARBA" id="ARBA00022741"/>
    </source>
</evidence>
<comment type="similarity">
    <text evidence="2">Belongs to the MoaD family.</text>
</comment>
<gene>
    <name evidence="4" type="primary">moaD</name>
    <name evidence="4" type="ORF">BTO32_03355</name>
</gene>
<dbReference type="InterPro" id="IPR012675">
    <property type="entry name" value="Beta-grasp_dom_sf"/>
</dbReference>
<organism evidence="4 5">
    <name type="scientific">Marinobacter lutaoensis</name>
    <dbReference type="NCBI Taxonomy" id="135739"/>
    <lineage>
        <taxon>Bacteria</taxon>
        <taxon>Pseudomonadati</taxon>
        <taxon>Pseudomonadota</taxon>
        <taxon>Gammaproteobacteria</taxon>
        <taxon>Pseudomonadales</taxon>
        <taxon>Marinobacteraceae</taxon>
        <taxon>Marinobacter</taxon>
    </lineage>
</organism>
<evidence type="ECO:0000313" key="4">
    <source>
        <dbReference type="EMBL" id="ONF44789.1"/>
    </source>
</evidence>
<dbReference type="Proteomes" id="UP000189339">
    <property type="component" value="Unassembled WGS sequence"/>
</dbReference>
<dbReference type="PANTHER" id="PTHR33359:SF1">
    <property type="entry name" value="MOLYBDOPTERIN SYNTHASE SULFUR CARRIER SUBUNIT"/>
    <property type="match status" value="1"/>
</dbReference>
<dbReference type="RefSeq" id="WP_076723037.1">
    <property type="nucleotide sequence ID" value="NZ_JABWTC010000025.1"/>
</dbReference>
<dbReference type="Pfam" id="PF02597">
    <property type="entry name" value="ThiS"/>
    <property type="match status" value="1"/>
</dbReference>
<comment type="caution">
    <text evidence="4">The sequence shown here is derived from an EMBL/GenBank/DDBJ whole genome shotgun (WGS) entry which is preliminary data.</text>
</comment>
<proteinExistence type="inferred from homology"/>
<dbReference type="PANTHER" id="PTHR33359">
    <property type="entry name" value="MOLYBDOPTERIN SYNTHASE SULFUR CARRIER SUBUNIT"/>
    <property type="match status" value="1"/>
</dbReference>
<reference evidence="4 5" key="1">
    <citation type="submission" date="2016-12" db="EMBL/GenBank/DDBJ databases">
        <title>Marinobacter lutaoensis whole genome sequencing.</title>
        <authorList>
            <person name="Verma A."/>
            <person name="Krishnamurthi S."/>
        </authorList>
    </citation>
    <scope>NUCLEOTIDE SEQUENCE [LARGE SCALE GENOMIC DNA]</scope>
    <source>
        <strain evidence="4 5">T5054</strain>
    </source>
</reference>
<accession>A0A1V2DWB8</accession>
<dbReference type="UniPathway" id="UPA00344"/>
<keyword evidence="1" id="KW-0547">Nucleotide-binding</keyword>
<dbReference type="OrthoDB" id="9801945at2"/>
<dbReference type="InterPro" id="IPR003749">
    <property type="entry name" value="ThiS/MoaD-like"/>
</dbReference>
<dbReference type="SUPFAM" id="SSF54285">
    <property type="entry name" value="MoaD/ThiS"/>
    <property type="match status" value="1"/>
</dbReference>
<name>A0A1V2DWB8_9GAMM</name>